<protein>
    <recommendedName>
        <fullName evidence="2">Carbamoyl phosphate synthase ATP-binding domain-containing protein</fullName>
    </recommendedName>
</protein>
<feature type="region of interest" description="Disordered" evidence="1">
    <location>
        <begin position="26"/>
        <end position="55"/>
    </location>
</feature>
<evidence type="ECO:0000256" key="1">
    <source>
        <dbReference type="SAM" id="MobiDB-lite"/>
    </source>
</evidence>
<feature type="compositionally biased region" description="Basic and acidic residues" evidence="1">
    <location>
        <begin position="26"/>
        <end position="52"/>
    </location>
</feature>
<name>A0AAV0Z2K3_VICFA</name>
<proteinExistence type="predicted"/>
<dbReference type="Pfam" id="PF02786">
    <property type="entry name" value="CPSase_L_D2"/>
    <property type="match status" value="1"/>
</dbReference>
<evidence type="ECO:0000313" key="3">
    <source>
        <dbReference type="EMBL" id="CAI8591694.1"/>
    </source>
</evidence>
<keyword evidence="4" id="KW-1185">Reference proteome</keyword>
<dbReference type="GO" id="GO:0005524">
    <property type="term" value="F:ATP binding"/>
    <property type="evidence" value="ECO:0007669"/>
    <property type="project" value="InterPro"/>
</dbReference>
<sequence>MTTPHPPSKLNISAFSRKLFDKIPHDPFREVESKSKSEISSMKKREPNEIHTESSFLDVSVEPDFVNFGPTIKLSPPASTHPVSYTHTIIDPVDADPSMSPYDHKTNYLSPKPQLLDYRPKPQTELEDKFIMSSSFSDSEVTENTQSKESLKESEDVSSDETVKQEESLIILLLSTAFVSISVTKSLGIDHDVFGEFYEAYKLSELLESLSSINEFIYDVRGAHDLGQLQYFNLTILSDYIVVNQYPNVQFAVILDNVEVLVIEMDLRASRSSALASKATGFPITKIEVKLKMDDEFKMFDRIPHNNLVSLNTVVMAYALNGFASRLGGWFQIS</sequence>
<dbReference type="PANTHER" id="PTHR34775:SF4">
    <property type="entry name" value="TRANSMEMBRANE PROTEIN"/>
    <property type="match status" value="1"/>
</dbReference>
<reference evidence="3 4" key="1">
    <citation type="submission" date="2023-01" db="EMBL/GenBank/DDBJ databases">
        <authorList>
            <person name="Kreplak J."/>
        </authorList>
    </citation>
    <scope>NUCLEOTIDE SEQUENCE [LARGE SCALE GENOMIC DNA]</scope>
</reference>
<dbReference type="SUPFAM" id="SSF56059">
    <property type="entry name" value="Glutathione synthetase ATP-binding domain-like"/>
    <property type="match status" value="1"/>
</dbReference>
<dbReference type="PANTHER" id="PTHR34775">
    <property type="entry name" value="TRANSMEMBRANE PROTEIN"/>
    <property type="match status" value="1"/>
</dbReference>
<evidence type="ECO:0000313" key="4">
    <source>
        <dbReference type="Proteomes" id="UP001157006"/>
    </source>
</evidence>
<gene>
    <name evidence="3" type="ORF">VFH_I003320</name>
</gene>
<feature type="compositionally biased region" description="Basic and acidic residues" evidence="1">
    <location>
        <begin position="149"/>
        <end position="159"/>
    </location>
</feature>
<organism evidence="3 4">
    <name type="scientific">Vicia faba</name>
    <name type="common">Broad bean</name>
    <name type="synonym">Faba vulgaris</name>
    <dbReference type="NCBI Taxonomy" id="3906"/>
    <lineage>
        <taxon>Eukaryota</taxon>
        <taxon>Viridiplantae</taxon>
        <taxon>Streptophyta</taxon>
        <taxon>Embryophyta</taxon>
        <taxon>Tracheophyta</taxon>
        <taxon>Spermatophyta</taxon>
        <taxon>Magnoliopsida</taxon>
        <taxon>eudicotyledons</taxon>
        <taxon>Gunneridae</taxon>
        <taxon>Pentapetalae</taxon>
        <taxon>rosids</taxon>
        <taxon>fabids</taxon>
        <taxon>Fabales</taxon>
        <taxon>Fabaceae</taxon>
        <taxon>Papilionoideae</taxon>
        <taxon>50 kb inversion clade</taxon>
        <taxon>NPAAA clade</taxon>
        <taxon>Hologalegina</taxon>
        <taxon>IRL clade</taxon>
        <taxon>Fabeae</taxon>
        <taxon>Vicia</taxon>
    </lineage>
</organism>
<dbReference type="Proteomes" id="UP001157006">
    <property type="component" value="Chromosome 1S"/>
</dbReference>
<feature type="region of interest" description="Disordered" evidence="1">
    <location>
        <begin position="137"/>
        <end position="159"/>
    </location>
</feature>
<feature type="compositionally biased region" description="Polar residues" evidence="1">
    <location>
        <begin position="137"/>
        <end position="148"/>
    </location>
</feature>
<dbReference type="Gene3D" id="3.30.470.20">
    <property type="entry name" value="ATP-grasp fold, B domain"/>
    <property type="match status" value="1"/>
</dbReference>
<dbReference type="InterPro" id="IPR005479">
    <property type="entry name" value="CPAse_ATP-bd"/>
</dbReference>
<dbReference type="EMBL" id="OX451735">
    <property type="protein sequence ID" value="CAI8591694.1"/>
    <property type="molecule type" value="Genomic_DNA"/>
</dbReference>
<evidence type="ECO:0000259" key="2">
    <source>
        <dbReference type="Pfam" id="PF02786"/>
    </source>
</evidence>
<accession>A0AAV0Z2K3</accession>
<dbReference type="AlphaFoldDB" id="A0AAV0Z2K3"/>
<feature type="domain" description="Carbamoyl phosphate synthase ATP-binding" evidence="2">
    <location>
        <begin position="244"/>
        <end position="293"/>
    </location>
</feature>